<gene>
    <name evidence="2" type="ORF">Pen02_72170</name>
</gene>
<dbReference type="InterPro" id="IPR023416">
    <property type="entry name" value="Transthyretin/HIU_hydrolase_d"/>
</dbReference>
<dbReference type="EMBL" id="BONW01000042">
    <property type="protein sequence ID" value="GIG92281.1"/>
    <property type="molecule type" value="Genomic_DNA"/>
</dbReference>
<evidence type="ECO:0000313" key="3">
    <source>
        <dbReference type="Proteomes" id="UP000646749"/>
    </source>
</evidence>
<dbReference type="SUPFAM" id="SSF49472">
    <property type="entry name" value="Transthyretin (synonym: prealbumin)"/>
    <property type="match status" value="1"/>
</dbReference>
<evidence type="ECO:0000313" key="2">
    <source>
        <dbReference type="EMBL" id="GIG92281.1"/>
    </source>
</evidence>
<dbReference type="Pfam" id="PF00576">
    <property type="entry name" value="Transthyretin"/>
    <property type="match status" value="1"/>
</dbReference>
<organism evidence="2 3">
    <name type="scientific">Plantactinospora endophytica</name>
    <dbReference type="NCBI Taxonomy" id="673535"/>
    <lineage>
        <taxon>Bacteria</taxon>
        <taxon>Bacillati</taxon>
        <taxon>Actinomycetota</taxon>
        <taxon>Actinomycetes</taxon>
        <taxon>Micromonosporales</taxon>
        <taxon>Micromonosporaceae</taxon>
        <taxon>Plantactinospora</taxon>
    </lineage>
</organism>
<accession>A0ABQ4EDD9</accession>
<dbReference type="InterPro" id="IPR036817">
    <property type="entry name" value="Transthyretin/HIU_hydrolase_sf"/>
</dbReference>
<sequence>MLDGVYGRSAVGLPARIERIGRDRWESIASGETDVHGQIVDWTEKVFERCAHRIVFDTDAYFAALGVTAAYSEVPVTIRHLDGAENCWIHVVLAPSSYSTYFGTDG</sequence>
<comment type="caution">
    <text evidence="2">The sequence shown here is derived from an EMBL/GenBank/DDBJ whole genome shotgun (WGS) entry which is preliminary data.</text>
</comment>
<proteinExistence type="predicted"/>
<keyword evidence="3" id="KW-1185">Reference proteome</keyword>
<protein>
    <recommendedName>
        <fullName evidence="1">Transthyretin/hydroxyisourate hydrolase domain-containing protein</fullName>
    </recommendedName>
</protein>
<feature type="domain" description="Transthyretin/hydroxyisourate hydrolase" evidence="1">
    <location>
        <begin position="2"/>
        <end position="103"/>
    </location>
</feature>
<dbReference type="Proteomes" id="UP000646749">
    <property type="component" value="Unassembled WGS sequence"/>
</dbReference>
<evidence type="ECO:0000259" key="1">
    <source>
        <dbReference type="Pfam" id="PF00576"/>
    </source>
</evidence>
<dbReference type="Gene3D" id="2.60.40.180">
    <property type="entry name" value="Transthyretin/hydroxyisourate hydrolase domain"/>
    <property type="match status" value="1"/>
</dbReference>
<name>A0ABQ4EDD9_9ACTN</name>
<reference evidence="2 3" key="1">
    <citation type="submission" date="2021-01" db="EMBL/GenBank/DDBJ databases">
        <title>Whole genome shotgun sequence of Plantactinospora endophytica NBRC 110450.</title>
        <authorList>
            <person name="Komaki H."/>
            <person name="Tamura T."/>
        </authorList>
    </citation>
    <scope>NUCLEOTIDE SEQUENCE [LARGE SCALE GENOMIC DNA]</scope>
    <source>
        <strain evidence="2 3">NBRC 110450</strain>
    </source>
</reference>